<gene>
    <name evidence="1" type="ORF">GCM10007916_01600</name>
</gene>
<accession>A0ABQ6DVQ4</accession>
<dbReference type="Proteomes" id="UP001157353">
    <property type="component" value="Unassembled WGS sequence"/>
</dbReference>
<evidence type="ECO:0000313" key="1">
    <source>
        <dbReference type="EMBL" id="GLS89093.1"/>
    </source>
</evidence>
<keyword evidence="2" id="KW-1185">Reference proteome</keyword>
<protein>
    <submittedName>
        <fullName evidence="1">Uncharacterized protein</fullName>
    </submittedName>
</protein>
<dbReference type="RefSeq" id="WP_284202212.1">
    <property type="nucleotide sequence ID" value="NZ_BSPQ01000001.1"/>
</dbReference>
<reference evidence="2" key="1">
    <citation type="journal article" date="2019" name="Int. J. Syst. Evol. Microbiol.">
        <title>The Global Catalogue of Microorganisms (GCM) 10K type strain sequencing project: providing services to taxonomists for standard genome sequencing and annotation.</title>
        <authorList>
            <consortium name="The Broad Institute Genomics Platform"/>
            <consortium name="The Broad Institute Genome Sequencing Center for Infectious Disease"/>
            <person name="Wu L."/>
            <person name="Ma J."/>
        </authorList>
    </citation>
    <scope>NUCLEOTIDE SEQUENCE [LARGE SCALE GENOMIC DNA]</scope>
    <source>
        <strain evidence="2">NBRC 103166</strain>
    </source>
</reference>
<comment type="caution">
    <text evidence="1">The sequence shown here is derived from an EMBL/GenBank/DDBJ whole genome shotgun (WGS) entry which is preliminary data.</text>
</comment>
<dbReference type="EMBL" id="BSPQ01000001">
    <property type="protein sequence ID" value="GLS89093.1"/>
    <property type="molecule type" value="Genomic_DNA"/>
</dbReference>
<organism evidence="1 2">
    <name type="scientific">Psychromonas marina</name>
    <dbReference type="NCBI Taxonomy" id="88364"/>
    <lineage>
        <taxon>Bacteria</taxon>
        <taxon>Pseudomonadati</taxon>
        <taxon>Pseudomonadota</taxon>
        <taxon>Gammaproteobacteria</taxon>
        <taxon>Alteromonadales</taxon>
        <taxon>Psychromonadaceae</taxon>
        <taxon>Psychromonas</taxon>
    </lineage>
</organism>
<evidence type="ECO:0000313" key="2">
    <source>
        <dbReference type="Proteomes" id="UP001157353"/>
    </source>
</evidence>
<sequence>MKKTELLKTEHQVQLKWLDNQMDKIANDGAKSFLNADVAERAYNQMLSESLITSENEIEHFVSTYLSGVGLKKLVTTLRVYIKRNGSERLQVEITRSNKTRLDRIVKLSGKTKIEIINQLIESVDLEEFEVIK</sequence>
<name>A0ABQ6DVQ4_9GAMM</name>
<proteinExistence type="predicted"/>